<dbReference type="Proteomes" id="UP000484015">
    <property type="component" value="Unassembled WGS sequence"/>
</dbReference>
<keyword evidence="5" id="KW-1185">Reference proteome</keyword>
<sequence>MKLPAIVRKITVLFLLVASQTASATVVTLVAPSASERQVQNNRANAADSQPGCTSDGGCQLLAGATAVPAPSQLAAPANEAAAGNDISYFTSTFAAVRTDSVLSSPGSQPGPSYSVPTHAIEAADQYASDEELKWKVKLKMLQAYSSVRALVSQFDTDQGSAREAASIASAPYQQISAPNNGAGYGSGAVDRDFNSLCVAKDGSYNTVGASNQRSCPEGSVYVSTNRSAAMAEYVTYSQSLNSSPKNMASPYAMHSADSRAPRSDPAPQQYRRCSDCDFDLDPGAEPGMISRFIKWLKEPSSVMLLLGIAVVIAVISDALTKARNN</sequence>
<dbReference type="AlphaFoldDB" id="A0A6L6PY14"/>
<evidence type="ECO:0000256" key="3">
    <source>
        <dbReference type="SAM" id="SignalP"/>
    </source>
</evidence>
<name>A0A6L6PY14_9BURK</name>
<dbReference type="EMBL" id="WNLA01000004">
    <property type="protein sequence ID" value="MTW02136.1"/>
    <property type="molecule type" value="Genomic_DNA"/>
</dbReference>
<keyword evidence="3" id="KW-0732">Signal</keyword>
<feature type="transmembrane region" description="Helical" evidence="2">
    <location>
        <begin position="302"/>
        <end position="321"/>
    </location>
</feature>
<evidence type="ECO:0000313" key="4">
    <source>
        <dbReference type="EMBL" id="MTW02136.1"/>
    </source>
</evidence>
<organism evidence="4 5">
    <name type="scientific">Pseudoduganella ginsengisoli</name>
    <dbReference type="NCBI Taxonomy" id="1462440"/>
    <lineage>
        <taxon>Bacteria</taxon>
        <taxon>Pseudomonadati</taxon>
        <taxon>Pseudomonadota</taxon>
        <taxon>Betaproteobacteria</taxon>
        <taxon>Burkholderiales</taxon>
        <taxon>Oxalobacteraceae</taxon>
        <taxon>Telluria group</taxon>
        <taxon>Pseudoduganella</taxon>
    </lineage>
</organism>
<feature type="chain" id="PRO_5026862516" evidence="3">
    <location>
        <begin position="25"/>
        <end position="326"/>
    </location>
</feature>
<keyword evidence="2" id="KW-0812">Transmembrane</keyword>
<keyword evidence="2" id="KW-1133">Transmembrane helix</keyword>
<comment type="caution">
    <text evidence="4">The sequence shown here is derived from an EMBL/GenBank/DDBJ whole genome shotgun (WGS) entry which is preliminary data.</text>
</comment>
<proteinExistence type="predicted"/>
<evidence type="ECO:0000256" key="2">
    <source>
        <dbReference type="SAM" id="Phobius"/>
    </source>
</evidence>
<protein>
    <submittedName>
        <fullName evidence="4">Uncharacterized protein</fullName>
    </submittedName>
</protein>
<dbReference type="RefSeq" id="WP_155438540.1">
    <property type="nucleotide sequence ID" value="NZ_WNLA01000004.1"/>
</dbReference>
<evidence type="ECO:0000313" key="5">
    <source>
        <dbReference type="Proteomes" id="UP000484015"/>
    </source>
</evidence>
<feature type="region of interest" description="Disordered" evidence="1">
    <location>
        <begin position="248"/>
        <end position="271"/>
    </location>
</feature>
<accession>A0A6L6PY14</accession>
<feature type="signal peptide" evidence="3">
    <location>
        <begin position="1"/>
        <end position="24"/>
    </location>
</feature>
<reference evidence="4 5" key="1">
    <citation type="submission" date="2019-11" db="EMBL/GenBank/DDBJ databases">
        <title>Type strains purchased from KCTC, JCM and DSMZ.</title>
        <authorList>
            <person name="Lu H."/>
        </authorList>
    </citation>
    <scope>NUCLEOTIDE SEQUENCE [LARGE SCALE GENOMIC DNA]</scope>
    <source>
        <strain evidence="4 5">KCTC 42409</strain>
    </source>
</reference>
<keyword evidence="2" id="KW-0472">Membrane</keyword>
<evidence type="ECO:0000256" key="1">
    <source>
        <dbReference type="SAM" id="MobiDB-lite"/>
    </source>
</evidence>
<gene>
    <name evidence="4" type="ORF">GM668_08525</name>
</gene>